<dbReference type="PANTHER" id="PTHR38339:SF1">
    <property type="entry name" value="TRANSGLUTAMINASE-LIKE DOMAIN-CONTAINING PROTEIN"/>
    <property type="match status" value="1"/>
</dbReference>
<reference evidence="2 3" key="1">
    <citation type="submission" date="2016-11" db="EMBL/GenBank/DDBJ databases">
        <authorList>
            <person name="Jaros S."/>
            <person name="Januszkiewicz K."/>
            <person name="Wedrychowicz H."/>
        </authorList>
    </citation>
    <scope>NUCLEOTIDE SEQUENCE [LARGE SCALE GENOMIC DNA]</scope>
    <source>
        <strain evidence="2 3">DSM 13106</strain>
    </source>
</reference>
<dbReference type="RefSeq" id="WP_200796525.1">
    <property type="nucleotide sequence ID" value="NZ_FQXR01000005.1"/>
</dbReference>
<name>A0A1M5WID1_9FIRM</name>
<keyword evidence="3" id="KW-1185">Reference proteome</keyword>
<protein>
    <submittedName>
        <fullName evidence="2">Transglutaminase-like superfamily protein</fullName>
    </submittedName>
</protein>
<evidence type="ECO:0000259" key="1">
    <source>
        <dbReference type="SMART" id="SM00460"/>
    </source>
</evidence>
<dbReference type="InterPro" id="IPR038765">
    <property type="entry name" value="Papain-like_cys_pep_sf"/>
</dbReference>
<dbReference type="AlphaFoldDB" id="A0A1M5WID1"/>
<dbReference type="EMBL" id="FQXR01000005">
    <property type="protein sequence ID" value="SHH87280.1"/>
    <property type="molecule type" value="Genomic_DNA"/>
</dbReference>
<dbReference type="STRING" id="1123281.SAMN02745180_01253"/>
<sequence length="450" mass="53234">MEILKSLVVDLPEDVRKAEYHGDFNKALHLIELYMNRNIPTILKERLVYEKDRIRRLKEDYIYSYDEALELASKKISDFSKDELEIMKDEGYAEWIYVNGKVKFIHSFLDNMIKVNTNLKDRLIEKDEENNDSQILSKTVEEMINGKEKKYFFHLKTGIKLNGEHARIGETVRVHIPIPQNAQQIKNIKILSTSHEPKYISPENYPQRTIYFETEVKGEEIFTVEYTYENHVKYTKFDPNIISKEQPNFYTEERLPHIRFTPFLVQLADKIVGNETNPLLKARKIYDYITQNVKYSYMPQYATIINVPEYCAYNLKGDCGVQALLFITLCRIVGIPARWQSGLYVNPQYIGCHDWAEFYIEPYGWIFADPSFGGGALRNKNEERWNFYFGNLDPFRMVANSDVNYEFLPSKKHFRQDFCDNQVGEIEYNDRFLESQEYETILEIIEAQEI</sequence>
<dbReference type="PANTHER" id="PTHR38339">
    <property type="entry name" value="TRANSGLUTAMINASE DOMAIN PROTEIN"/>
    <property type="match status" value="1"/>
</dbReference>
<dbReference type="SMART" id="SM00460">
    <property type="entry name" value="TGc"/>
    <property type="match status" value="1"/>
</dbReference>
<evidence type="ECO:0000313" key="2">
    <source>
        <dbReference type="EMBL" id="SHH87280.1"/>
    </source>
</evidence>
<proteinExistence type="predicted"/>
<accession>A0A1M5WID1</accession>
<dbReference type="Gene3D" id="3.10.620.30">
    <property type="match status" value="1"/>
</dbReference>
<feature type="domain" description="Transglutaminase-like" evidence="1">
    <location>
        <begin position="311"/>
        <end position="372"/>
    </location>
</feature>
<dbReference type="SUPFAM" id="SSF54001">
    <property type="entry name" value="Cysteine proteinases"/>
    <property type="match status" value="1"/>
</dbReference>
<gene>
    <name evidence="2" type="ORF">SAMN02745180_01253</name>
</gene>
<evidence type="ECO:0000313" key="3">
    <source>
        <dbReference type="Proteomes" id="UP000184389"/>
    </source>
</evidence>
<dbReference type="Proteomes" id="UP000184389">
    <property type="component" value="Unassembled WGS sequence"/>
</dbReference>
<dbReference type="Pfam" id="PF01841">
    <property type="entry name" value="Transglut_core"/>
    <property type="match status" value="1"/>
</dbReference>
<organism evidence="2 3">
    <name type="scientific">Sporanaerobacter acetigenes DSM 13106</name>
    <dbReference type="NCBI Taxonomy" id="1123281"/>
    <lineage>
        <taxon>Bacteria</taxon>
        <taxon>Bacillati</taxon>
        <taxon>Bacillota</taxon>
        <taxon>Tissierellia</taxon>
        <taxon>Tissierellales</taxon>
        <taxon>Sporanaerobacteraceae</taxon>
        <taxon>Sporanaerobacter</taxon>
    </lineage>
</organism>
<dbReference type="InterPro" id="IPR002931">
    <property type="entry name" value="Transglutaminase-like"/>
</dbReference>